<reference evidence="3 4" key="1">
    <citation type="journal article" date="2016" name="Nat. Commun.">
        <title>Thousands of microbial genomes shed light on interconnected biogeochemical processes in an aquifer system.</title>
        <authorList>
            <person name="Anantharaman K."/>
            <person name="Brown C.T."/>
            <person name="Hug L.A."/>
            <person name="Sharon I."/>
            <person name="Castelle C.J."/>
            <person name="Probst A.J."/>
            <person name="Thomas B.C."/>
            <person name="Singh A."/>
            <person name="Wilkins M.J."/>
            <person name="Karaoz U."/>
            <person name="Brodie E.L."/>
            <person name="Williams K.H."/>
            <person name="Hubbard S.S."/>
            <person name="Banfield J.F."/>
        </authorList>
    </citation>
    <scope>NUCLEOTIDE SEQUENCE [LARGE SCALE GENOMIC DNA]</scope>
</reference>
<dbReference type="InterPro" id="IPR027417">
    <property type="entry name" value="P-loop_NTPase"/>
</dbReference>
<evidence type="ECO:0000313" key="4">
    <source>
        <dbReference type="Proteomes" id="UP000178302"/>
    </source>
</evidence>
<gene>
    <name evidence="3" type="ORF">A2909_01030</name>
</gene>
<feature type="domain" description="RecF/RecN/SMC N-terminal" evidence="2">
    <location>
        <begin position="3"/>
        <end position="737"/>
    </location>
</feature>
<feature type="coiled-coil region" evidence="1">
    <location>
        <begin position="391"/>
        <end position="435"/>
    </location>
</feature>
<accession>A0A1G2LQ14</accession>
<proteinExistence type="predicted"/>
<dbReference type="Pfam" id="PF02463">
    <property type="entry name" value="SMC_N"/>
    <property type="match status" value="1"/>
</dbReference>
<comment type="caution">
    <text evidence="3">The sequence shown here is derived from an EMBL/GenBank/DDBJ whole genome shotgun (WGS) entry which is preliminary data.</text>
</comment>
<evidence type="ECO:0000259" key="2">
    <source>
        <dbReference type="Pfam" id="PF02463"/>
    </source>
</evidence>
<dbReference type="SUPFAM" id="SSF52540">
    <property type="entry name" value="P-loop containing nucleoside triphosphate hydrolases"/>
    <property type="match status" value="1"/>
</dbReference>
<evidence type="ECO:0000313" key="3">
    <source>
        <dbReference type="EMBL" id="OHA13696.1"/>
    </source>
</evidence>
<dbReference type="AlphaFoldDB" id="A0A1G2LQ14"/>
<keyword evidence="1" id="KW-0175">Coiled coil</keyword>
<dbReference type="InterPro" id="IPR003395">
    <property type="entry name" value="RecF/RecN/SMC_N"/>
</dbReference>
<dbReference type="PANTHER" id="PTHR43977">
    <property type="entry name" value="STRUCTURAL MAINTENANCE OF CHROMOSOMES PROTEIN 3"/>
    <property type="match status" value="1"/>
</dbReference>
<evidence type="ECO:0000256" key="1">
    <source>
        <dbReference type="SAM" id="Coils"/>
    </source>
</evidence>
<feature type="coiled-coil region" evidence="1">
    <location>
        <begin position="167"/>
        <end position="194"/>
    </location>
</feature>
<dbReference type="Gene3D" id="3.40.50.300">
    <property type="entry name" value="P-loop containing nucleotide triphosphate hydrolases"/>
    <property type="match status" value="2"/>
</dbReference>
<sequence>MRLARIELCGFKSFARTAVLDFPSSISAIIGPNGSGKSNIVESIRWALGEQSLKSLRTRKGEDMIFNGTPGASRLGKARVTLVFDNLSGRSPLEYEKIIVERNVYRDGANEYFLNSSPMRYKDMADIFASAGLSASHHFIISQGEADKFLKAGPVERKGLVEESLGLGAFQLKLARTEHKIEKTKENISRIQTLKEELKPHLKFLKSQALKFERVRLFKDELKENYEKYLKKEFIFLKKTAGDLNLKKSVPSKELEEILKKIQNIKDKLHEDNFSGVKALDGERERLFRVAGLLDEIQKERIEHERNLGKIEGILSSEKEFRPKKGKILVEFKKVEKFIYGLQNLIEHALGAEKVDIIRRSLKDILAFAKEFFQDDIGSGSQAEEDFNNKILNLKKEKENISLSIKDLSEKEAKLKEEQERLQDFIKKRSRAEREIENERYLLESRAGDLKDILRSFGLQEEKLKLRREEFEREKKEAWSLGAQIDFDAERPESEQSGYNNEEREAFQKLIGKIKLKIEESGGINSDIAREYEDIKKRDDFFSRELEDLDNSLLSLEIIIRELKEKIKFDFKNGLERINKEFSEFFKAIFGGGKAELNLKPQISSLFLRKEGNSNLKSDPDFLEESEDGEARDAQKESGLEIFVNFPRKRVGSLDMLSGGERSLTALALLCAITYVNPPPFLIMDEIDAALDEVNSKRCGGLLNVLSKKTQLIVITHNREIIKKAGVLYGVTMSGDGSSRLLSVKLDETD</sequence>
<protein>
    <recommendedName>
        <fullName evidence="2">RecF/RecN/SMC N-terminal domain-containing protein</fullName>
    </recommendedName>
</protein>
<dbReference type="EMBL" id="MHQZ01000025">
    <property type="protein sequence ID" value="OHA13696.1"/>
    <property type="molecule type" value="Genomic_DNA"/>
</dbReference>
<organism evidence="3 4">
    <name type="scientific">Candidatus Tagabacteria bacterium RIFCSPLOWO2_01_FULL_39_11</name>
    <dbReference type="NCBI Taxonomy" id="1802295"/>
    <lineage>
        <taxon>Bacteria</taxon>
        <taxon>Candidatus Tagaibacteriota</taxon>
    </lineage>
</organism>
<name>A0A1G2LQ14_9BACT</name>
<dbReference type="Proteomes" id="UP000178302">
    <property type="component" value="Unassembled WGS sequence"/>
</dbReference>